<proteinExistence type="predicted"/>
<evidence type="ECO:0000313" key="2">
    <source>
        <dbReference type="Proteomes" id="UP000193467"/>
    </source>
</evidence>
<gene>
    <name evidence="1" type="ORF">BCR35DRAFT_327722</name>
</gene>
<dbReference type="AlphaFoldDB" id="A0A1Y2G501"/>
<protein>
    <submittedName>
        <fullName evidence="1">Uncharacterized protein</fullName>
    </submittedName>
</protein>
<dbReference type="InParanoid" id="A0A1Y2G501"/>
<keyword evidence="2" id="KW-1185">Reference proteome</keyword>
<dbReference type="EMBL" id="MCGR01000001">
    <property type="protein sequence ID" value="ORY92600.1"/>
    <property type="molecule type" value="Genomic_DNA"/>
</dbReference>
<accession>A0A1Y2G501</accession>
<dbReference type="OrthoDB" id="3365310at2759"/>
<dbReference type="Proteomes" id="UP000193467">
    <property type="component" value="Unassembled WGS sequence"/>
</dbReference>
<reference evidence="1 2" key="1">
    <citation type="submission" date="2016-07" db="EMBL/GenBank/DDBJ databases">
        <title>Pervasive Adenine N6-methylation of Active Genes in Fungi.</title>
        <authorList>
            <consortium name="DOE Joint Genome Institute"/>
            <person name="Mondo S.J."/>
            <person name="Dannebaum R.O."/>
            <person name="Kuo R.C."/>
            <person name="Labutti K."/>
            <person name="Haridas S."/>
            <person name="Kuo A."/>
            <person name="Salamov A."/>
            <person name="Ahrendt S.R."/>
            <person name="Lipzen A."/>
            <person name="Sullivan W."/>
            <person name="Andreopoulos W.B."/>
            <person name="Clum A."/>
            <person name="Lindquist E."/>
            <person name="Daum C."/>
            <person name="Ramamoorthy G.K."/>
            <person name="Gryganskyi A."/>
            <person name="Culley D."/>
            <person name="Magnuson J.K."/>
            <person name="James T.Y."/>
            <person name="O'Malley M.A."/>
            <person name="Stajich J.E."/>
            <person name="Spatafora J.W."/>
            <person name="Visel A."/>
            <person name="Grigoriev I.V."/>
        </authorList>
    </citation>
    <scope>NUCLEOTIDE SEQUENCE [LARGE SCALE GENOMIC DNA]</scope>
    <source>
        <strain evidence="1 2">62-1032</strain>
    </source>
</reference>
<evidence type="ECO:0000313" key="1">
    <source>
        <dbReference type="EMBL" id="ORY92600.1"/>
    </source>
</evidence>
<name>A0A1Y2G501_9BASI</name>
<organism evidence="1 2">
    <name type="scientific">Leucosporidium creatinivorum</name>
    <dbReference type="NCBI Taxonomy" id="106004"/>
    <lineage>
        <taxon>Eukaryota</taxon>
        <taxon>Fungi</taxon>
        <taxon>Dikarya</taxon>
        <taxon>Basidiomycota</taxon>
        <taxon>Pucciniomycotina</taxon>
        <taxon>Microbotryomycetes</taxon>
        <taxon>Leucosporidiales</taxon>
        <taxon>Leucosporidium</taxon>
    </lineage>
</organism>
<comment type="caution">
    <text evidence="1">The sequence shown here is derived from an EMBL/GenBank/DDBJ whole genome shotgun (WGS) entry which is preliminary data.</text>
</comment>
<sequence>MLHLSTRLGRPVAHSARFLHTCTTLQPNPTVRNLALPLAFLSVKGWDNKGLEGWNTWTRLFSQAGYASLLIQLDPHSTTGPTHTSQALLASLEADLHSLLTSPSQGSPFPPLLFSSSFSTLLSQTYVSSHPLSGLFLHTPPSPPSAHSLQPSIFKSELKEFTYEPNFPIGVMDSMAQFEASRLGSEFGEEGEDGWLARVEGQRDEQGWEKAMEWMDENGL</sequence>